<organism evidence="1 2">
    <name type="scientific">Pseudomonas putida</name>
    <name type="common">Arthrobacter siderocapsulatus</name>
    <dbReference type="NCBI Taxonomy" id="303"/>
    <lineage>
        <taxon>Bacteria</taxon>
        <taxon>Pseudomonadati</taxon>
        <taxon>Pseudomonadota</taxon>
        <taxon>Gammaproteobacteria</taxon>
        <taxon>Pseudomonadales</taxon>
        <taxon>Pseudomonadaceae</taxon>
        <taxon>Pseudomonas</taxon>
    </lineage>
</organism>
<accession>A0A8I1EDB9</accession>
<comment type="caution">
    <text evidence="1">The sequence shown here is derived from an EMBL/GenBank/DDBJ whole genome shotgun (WGS) entry which is preliminary data.</text>
</comment>
<gene>
    <name evidence="1" type="ORF">JEU22_04595</name>
</gene>
<evidence type="ECO:0000313" key="2">
    <source>
        <dbReference type="Proteomes" id="UP000637061"/>
    </source>
</evidence>
<evidence type="ECO:0000313" key="1">
    <source>
        <dbReference type="EMBL" id="MBI6883183.1"/>
    </source>
</evidence>
<sequence length="99" mass="11511">MGWHVVSLKDQIKCGSEGIPEEKLEFLSRAMDEDEIDEFTHTRAMRATVTNTDSVFMRFEVICDESEVDQAKVLLTRLISSETVRWQKHYQKIAALVEY</sequence>
<proteinExistence type="predicted"/>
<dbReference type="EMBL" id="JAEHTE010000002">
    <property type="protein sequence ID" value="MBI6883183.1"/>
    <property type="molecule type" value="Genomic_DNA"/>
</dbReference>
<dbReference type="RefSeq" id="WP_198746797.1">
    <property type="nucleotide sequence ID" value="NZ_JAEHTE010000002.1"/>
</dbReference>
<dbReference type="Proteomes" id="UP000637061">
    <property type="component" value="Unassembled WGS sequence"/>
</dbReference>
<dbReference type="AlphaFoldDB" id="A0A8I1EDB9"/>
<protein>
    <submittedName>
        <fullName evidence="1">Uncharacterized protein</fullName>
    </submittedName>
</protein>
<name>A0A8I1EDB9_PSEPU</name>
<reference evidence="1" key="1">
    <citation type="submission" date="2020-12" db="EMBL/GenBank/DDBJ databases">
        <title>Enhanced detection system for hospital associated transmission using whole genome sequencing surveillance.</title>
        <authorList>
            <person name="Harrison L.H."/>
            <person name="Van Tyne D."/>
            <person name="Marsh J.W."/>
            <person name="Griffith M.P."/>
            <person name="Snyder D.J."/>
            <person name="Cooper V.S."/>
            <person name="Mustapha M."/>
        </authorList>
    </citation>
    <scope>NUCLEOTIDE SEQUENCE</scope>
    <source>
        <strain evidence="1">PSB00042</strain>
    </source>
</reference>